<dbReference type="EMBL" id="QOCW01000010">
    <property type="protein sequence ID" value="RBW69555.1"/>
    <property type="molecule type" value="Genomic_DNA"/>
</dbReference>
<dbReference type="GO" id="GO:0032259">
    <property type="term" value="P:methylation"/>
    <property type="evidence" value="ECO:0007669"/>
    <property type="project" value="UniProtKB-KW"/>
</dbReference>
<dbReference type="RefSeq" id="WP_113806245.1">
    <property type="nucleotide sequence ID" value="NZ_QOCW01000010.1"/>
</dbReference>
<protein>
    <submittedName>
        <fullName evidence="2">Class I SAM-dependent methyltransferase</fullName>
    </submittedName>
</protein>
<keyword evidence="2" id="KW-0489">Methyltransferase</keyword>
<dbReference type="InterPro" id="IPR025714">
    <property type="entry name" value="Methyltranfer_dom"/>
</dbReference>
<dbReference type="PANTHER" id="PTHR43861">
    <property type="entry name" value="TRANS-ACONITATE 2-METHYLTRANSFERASE-RELATED"/>
    <property type="match status" value="1"/>
</dbReference>
<name>A0A366XWM7_9BACI</name>
<dbReference type="Proteomes" id="UP000253314">
    <property type="component" value="Unassembled WGS sequence"/>
</dbReference>
<accession>A0A366XWM7</accession>
<dbReference type="SUPFAM" id="SSF53335">
    <property type="entry name" value="S-adenosyl-L-methionine-dependent methyltransferases"/>
    <property type="match status" value="1"/>
</dbReference>
<dbReference type="AlphaFoldDB" id="A0A366XWM7"/>
<feature type="domain" description="Methyltransferase" evidence="1">
    <location>
        <begin position="163"/>
        <end position="273"/>
    </location>
</feature>
<dbReference type="CDD" id="cd02440">
    <property type="entry name" value="AdoMet_MTases"/>
    <property type="match status" value="1"/>
</dbReference>
<dbReference type="OrthoDB" id="146133at2"/>
<reference evidence="2 3" key="1">
    <citation type="submission" date="2018-07" db="EMBL/GenBank/DDBJ databases">
        <title>Lottiidibacillus patelloidae gen. nov., sp. nov., isolated from the intestinal tract of a marine limpet and the reclassification of B. taeanensis BH030017T, B. algicola KMM 3737T and B. hwajinpoensis SW-72T as genus Lottiidibacillus.</title>
        <authorList>
            <person name="Liu R."/>
            <person name="Huang Z."/>
        </authorList>
    </citation>
    <scope>NUCLEOTIDE SEQUENCE [LARGE SCALE GENOMIC DNA]</scope>
    <source>
        <strain evidence="2 3">BH030017</strain>
    </source>
</reference>
<sequence>MLQEWLRLWQARKWMKSNEKFLYTWHAYVGYSMHLFDLFLKGRTVQDAVSSQHLDESLLKRWVDVGVAIGHLKRKRNGKIKTRKKMRQSLSKSSHHSVGALLKEMMELHIPSLLSYPELLQGEKKNRFSEGHFASTVAETSTILERLVFPKVYRWIKKNNIQTVIDLGCGYAGYLMRLSEKRSNMELVGVEVNEEVCKEAKNRINSNKFNNIFLYQSDLRDWQYNKKVDMVMLNNLLYYFPQSERECLFEKAYKLTGENGTIGIITPLDAPNHGQAFSAAFNSFMNAHENLYPLPTIESMKADAKKHGFKIKKIQPVIKEGGWYFICFAKNR</sequence>
<dbReference type="InterPro" id="IPR029063">
    <property type="entry name" value="SAM-dependent_MTases_sf"/>
</dbReference>
<keyword evidence="3" id="KW-1185">Reference proteome</keyword>
<proteinExistence type="predicted"/>
<evidence type="ECO:0000313" key="3">
    <source>
        <dbReference type="Proteomes" id="UP000253314"/>
    </source>
</evidence>
<gene>
    <name evidence="2" type="ORF">DS031_11355</name>
</gene>
<organism evidence="2 3">
    <name type="scientific">Bacillus taeanensis</name>
    <dbReference type="NCBI Taxonomy" id="273032"/>
    <lineage>
        <taxon>Bacteria</taxon>
        <taxon>Bacillati</taxon>
        <taxon>Bacillota</taxon>
        <taxon>Bacilli</taxon>
        <taxon>Bacillales</taxon>
        <taxon>Bacillaceae</taxon>
        <taxon>Bacillus</taxon>
    </lineage>
</organism>
<dbReference type="Pfam" id="PF13847">
    <property type="entry name" value="Methyltransf_31"/>
    <property type="match status" value="1"/>
</dbReference>
<keyword evidence="2" id="KW-0808">Transferase</keyword>
<dbReference type="Gene3D" id="3.40.50.150">
    <property type="entry name" value="Vaccinia Virus protein VP39"/>
    <property type="match status" value="1"/>
</dbReference>
<evidence type="ECO:0000259" key="1">
    <source>
        <dbReference type="Pfam" id="PF13847"/>
    </source>
</evidence>
<evidence type="ECO:0000313" key="2">
    <source>
        <dbReference type="EMBL" id="RBW69555.1"/>
    </source>
</evidence>
<dbReference type="GO" id="GO:0008168">
    <property type="term" value="F:methyltransferase activity"/>
    <property type="evidence" value="ECO:0007669"/>
    <property type="project" value="UniProtKB-KW"/>
</dbReference>
<comment type="caution">
    <text evidence="2">The sequence shown here is derived from an EMBL/GenBank/DDBJ whole genome shotgun (WGS) entry which is preliminary data.</text>
</comment>